<organism evidence="1 2">
    <name type="scientific">Hyaloscypha variabilis (strain UAMH 11265 / GT02V1 / F)</name>
    <name type="common">Meliniomyces variabilis</name>
    <dbReference type="NCBI Taxonomy" id="1149755"/>
    <lineage>
        <taxon>Eukaryota</taxon>
        <taxon>Fungi</taxon>
        <taxon>Dikarya</taxon>
        <taxon>Ascomycota</taxon>
        <taxon>Pezizomycotina</taxon>
        <taxon>Leotiomycetes</taxon>
        <taxon>Helotiales</taxon>
        <taxon>Hyaloscyphaceae</taxon>
        <taxon>Hyaloscypha</taxon>
        <taxon>Hyaloscypha variabilis</taxon>
    </lineage>
</organism>
<protein>
    <recommendedName>
        <fullName evidence="3">S-adenosyl-L-methionine-dependent methyltransferase</fullName>
    </recommendedName>
</protein>
<sequence>MASSKLGLDTVEGEQNNEYVFSSGGYSASARLNLQYFLFGWQTGFQISPLVPTNKENLMIADVGTGSGIWPVELSSKLPSATIDAFDVTKNLIPRAEWLPSNVHFHHLDVFEPVPAEYIGKYDVVHIRFFAPVLGKTGPEPVVKFVLQMLKPGGILQWDERETSFRISENGASKSGGSQATQSLSSSIQVMFKIMGHDLSWITRLDEVFDSGGLVDVKKEQYSTPNEMHAYQMDLFFQTLEEASIGMDRMRGKGEGDELRTRVAAAYEEHRLCGSLMEADTVVCVGRKAH</sequence>
<proteinExistence type="predicted"/>
<evidence type="ECO:0000313" key="2">
    <source>
        <dbReference type="Proteomes" id="UP000235786"/>
    </source>
</evidence>
<dbReference type="Gene3D" id="3.40.50.150">
    <property type="entry name" value="Vaccinia Virus protein VP39"/>
    <property type="match status" value="1"/>
</dbReference>
<gene>
    <name evidence="1" type="ORF">L207DRAFT_636950</name>
</gene>
<reference evidence="1 2" key="1">
    <citation type="submission" date="2016-04" db="EMBL/GenBank/DDBJ databases">
        <title>A degradative enzymes factory behind the ericoid mycorrhizal symbiosis.</title>
        <authorList>
            <consortium name="DOE Joint Genome Institute"/>
            <person name="Martino E."/>
            <person name="Morin E."/>
            <person name="Grelet G."/>
            <person name="Kuo A."/>
            <person name="Kohler A."/>
            <person name="Daghino S."/>
            <person name="Barry K."/>
            <person name="Choi C."/>
            <person name="Cichocki N."/>
            <person name="Clum A."/>
            <person name="Copeland A."/>
            <person name="Hainaut M."/>
            <person name="Haridas S."/>
            <person name="Labutti K."/>
            <person name="Lindquist E."/>
            <person name="Lipzen A."/>
            <person name="Khouja H.-R."/>
            <person name="Murat C."/>
            <person name="Ohm R."/>
            <person name="Olson A."/>
            <person name="Spatafora J."/>
            <person name="Veneault-Fourrey C."/>
            <person name="Henrissat B."/>
            <person name="Grigoriev I."/>
            <person name="Martin F."/>
            <person name="Perotto S."/>
        </authorList>
    </citation>
    <scope>NUCLEOTIDE SEQUENCE [LARGE SCALE GENOMIC DNA]</scope>
    <source>
        <strain evidence="1 2">F</strain>
    </source>
</reference>
<dbReference type="EMBL" id="KZ613950">
    <property type="protein sequence ID" value="PMD37104.1"/>
    <property type="molecule type" value="Genomic_DNA"/>
</dbReference>
<evidence type="ECO:0008006" key="3">
    <source>
        <dbReference type="Google" id="ProtNLM"/>
    </source>
</evidence>
<dbReference type="InterPro" id="IPR029063">
    <property type="entry name" value="SAM-dependent_MTases_sf"/>
</dbReference>
<dbReference type="Proteomes" id="UP000235786">
    <property type="component" value="Unassembled WGS sequence"/>
</dbReference>
<dbReference type="OrthoDB" id="184880at2759"/>
<dbReference type="CDD" id="cd02440">
    <property type="entry name" value="AdoMet_MTases"/>
    <property type="match status" value="1"/>
</dbReference>
<dbReference type="AlphaFoldDB" id="A0A2J6RF07"/>
<dbReference type="SUPFAM" id="SSF53335">
    <property type="entry name" value="S-adenosyl-L-methionine-dependent methyltransferases"/>
    <property type="match status" value="1"/>
</dbReference>
<evidence type="ECO:0000313" key="1">
    <source>
        <dbReference type="EMBL" id="PMD37104.1"/>
    </source>
</evidence>
<dbReference type="PANTHER" id="PTHR43591:SF96">
    <property type="entry name" value="PUTATIVE-RELATED"/>
    <property type="match status" value="1"/>
</dbReference>
<accession>A0A2J6RF07</accession>
<dbReference type="Pfam" id="PF13489">
    <property type="entry name" value="Methyltransf_23"/>
    <property type="match status" value="1"/>
</dbReference>
<keyword evidence="2" id="KW-1185">Reference proteome</keyword>
<dbReference type="PANTHER" id="PTHR43591">
    <property type="entry name" value="METHYLTRANSFERASE"/>
    <property type="match status" value="1"/>
</dbReference>
<dbReference type="STRING" id="1149755.A0A2J6RF07"/>
<name>A0A2J6RF07_HYAVF</name>